<evidence type="ECO:0000256" key="1">
    <source>
        <dbReference type="ARBA" id="ARBA00006975"/>
    </source>
</evidence>
<accession>A0AAU7E164</accession>
<evidence type="ECO:0000256" key="2">
    <source>
        <dbReference type="ARBA" id="ARBA00023186"/>
    </source>
</evidence>
<dbReference type="GO" id="GO:0044183">
    <property type="term" value="F:protein folding chaperone"/>
    <property type="evidence" value="ECO:0007669"/>
    <property type="project" value="InterPro"/>
</dbReference>
<dbReference type="EMBL" id="CP146203">
    <property type="protein sequence ID" value="XBH23147.1"/>
    <property type="molecule type" value="Genomic_DNA"/>
</dbReference>
<proteinExistence type="inferred from homology"/>
<dbReference type="InterPro" id="IPR037124">
    <property type="entry name" value="Chaperonin_GroES_sf"/>
</dbReference>
<dbReference type="InterPro" id="IPR011032">
    <property type="entry name" value="GroES-like_sf"/>
</dbReference>
<sequence length="98" mass="10806">MLNDRTLVRPDVDSSERQSAAGLVIPASAKGPNRLAWAQVVAIGENVRQVDVGQRILYDPADRSEVEIDGTSYVLLREKDIHAVYQERPEEGSAGLYL</sequence>
<dbReference type="AlphaFoldDB" id="A0AAU7E164"/>
<protein>
    <submittedName>
        <fullName evidence="3">Co-chaperone GroES</fullName>
    </submittedName>
</protein>
<gene>
    <name evidence="3" type="ORF">V5R04_03810</name>
</gene>
<organism evidence="3">
    <name type="scientific">Jonesiaceae bacterium BS-20</name>
    <dbReference type="NCBI Taxonomy" id="3120821"/>
    <lineage>
        <taxon>Bacteria</taxon>
        <taxon>Bacillati</taxon>
        <taxon>Actinomycetota</taxon>
        <taxon>Actinomycetes</taxon>
        <taxon>Micrococcales</taxon>
        <taxon>Jonesiaceae</taxon>
    </lineage>
</organism>
<evidence type="ECO:0000313" key="3">
    <source>
        <dbReference type="EMBL" id="XBH23147.1"/>
    </source>
</evidence>
<comment type="similarity">
    <text evidence="1">Belongs to the GroES chaperonin family.</text>
</comment>
<dbReference type="SUPFAM" id="SSF50129">
    <property type="entry name" value="GroES-like"/>
    <property type="match status" value="1"/>
</dbReference>
<name>A0AAU7E164_9MICO</name>
<dbReference type="InterPro" id="IPR020818">
    <property type="entry name" value="Chaperonin_GroES"/>
</dbReference>
<reference evidence="3" key="1">
    <citation type="submission" date="2024-02" db="EMBL/GenBank/DDBJ databases">
        <title>Tomenella chthoni gen. nov. sp. nov., a member of the family Jonesiaceae isolated from bat guano.</title>
        <authorList>
            <person name="Miller S.L."/>
            <person name="King J."/>
            <person name="Sankaranarayanan K."/>
            <person name="Lawson P.A."/>
        </authorList>
    </citation>
    <scope>NUCLEOTIDE SEQUENCE</scope>
    <source>
        <strain evidence="3">BS-20</strain>
    </source>
</reference>
<dbReference type="GO" id="GO:0005524">
    <property type="term" value="F:ATP binding"/>
    <property type="evidence" value="ECO:0007669"/>
    <property type="project" value="InterPro"/>
</dbReference>
<dbReference type="SMART" id="SM00883">
    <property type="entry name" value="Cpn10"/>
    <property type="match status" value="1"/>
</dbReference>
<dbReference type="CDD" id="cd00320">
    <property type="entry name" value="cpn10"/>
    <property type="match status" value="1"/>
</dbReference>
<keyword evidence="2" id="KW-0143">Chaperone</keyword>
<dbReference type="Pfam" id="PF00166">
    <property type="entry name" value="Cpn10"/>
    <property type="match status" value="1"/>
</dbReference>
<dbReference type="Gene3D" id="2.30.33.40">
    <property type="entry name" value="GroES chaperonin"/>
    <property type="match status" value="1"/>
</dbReference>